<protein>
    <submittedName>
        <fullName evidence="1">Uncharacterized protein</fullName>
    </submittedName>
</protein>
<dbReference type="AlphaFoldDB" id="A0A023Q163"/>
<reference evidence="1" key="1">
    <citation type="journal article" date="2014" name="Science">
        <title>Marine tubeworm metamorphosis induced by arrays of bacterial phage tail-like structures.</title>
        <authorList>
            <person name="Shikuma N.J."/>
            <person name="Pilhofer M."/>
            <person name="Weiss G.L."/>
            <person name="Hadfield M.G."/>
            <person name="Jensen G.J."/>
            <person name="Newman D.K."/>
        </authorList>
    </citation>
    <scope>NUCLEOTIDE SEQUENCE</scope>
    <source>
        <strain evidence="1">HI1</strain>
    </source>
</reference>
<dbReference type="EMBL" id="KF724688">
    <property type="protein sequence ID" value="AHX39931.1"/>
    <property type="molecule type" value="Genomic_DNA"/>
</dbReference>
<accession>A0A023Q163</accession>
<evidence type="ECO:0000313" key="1">
    <source>
        <dbReference type="EMBL" id="AHX39931.1"/>
    </source>
</evidence>
<name>A0A023Q163_9GAMM</name>
<organism evidence="1">
    <name type="scientific">Pseudoalteromonas luteoviolacea</name>
    <dbReference type="NCBI Taxonomy" id="43657"/>
    <lineage>
        <taxon>Bacteria</taxon>
        <taxon>Pseudomonadati</taxon>
        <taxon>Pseudomonadota</taxon>
        <taxon>Gammaproteobacteria</taxon>
        <taxon>Alteromonadales</taxon>
        <taxon>Pseudoalteromonadaceae</taxon>
        <taxon>Pseudoalteromonas</taxon>
    </lineage>
</organism>
<sequence>MILFLVVINSIFIVIWRRRQPQCLMPVQGAIHYASLK</sequence>
<proteinExistence type="predicted"/>